<comment type="function">
    <text evidence="4">Component of the eukaryotic translation initiation factor 3 (eIF-3) complex, which is involved in protein synthesis of a specialized repertoire of mRNAs and, together with other initiation factors, stimulates binding of mRNA and methionyl-tRNAi to the 40S ribosome. The eIF-3 complex specifically targets and initiates translation of a subset of mRNAs involved in cell proliferation.</text>
</comment>
<evidence type="ECO:0000259" key="6">
    <source>
        <dbReference type="PROSITE" id="PS50250"/>
    </source>
</evidence>
<dbReference type="HAMAP" id="MF_03004">
    <property type="entry name" value="eIF3e"/>
    <property type="match status" value="1"/>
</dbReference>
<dbReference type="PROSITE" id="PS50250">
    <property type="entry name" value="PCI"/>
    <property type="match status" value="1"/>
</dbReference>
<keyword evidence="1 4" id="KW-0963">Cytoplasm</keyword>
<dbReference type="PANTHER" id="PTHR10317">
    <property type="entry name" value="EUKARYOTIC TRANSLATION INITIATION FACTOR 3 SUBUNIT E"/>
    <property type="match status" value="1"/>
</dbReference>
<dbReference type="Gene3D" id="1.25.40.570">
    <property type="match status" value="1"/>
</dbReference>
<dbReference type="InterPro" id="IPR016650">
    <property type="entry name" value="eIF3e"/>
</dbReference>
<comment type="subcellular location">
    <subcellularLocation>
        <location evidence="4 5">Cytoplasm</location>
    </subcellularLocation>
</comment>
<comment type="similarity">
    <text evidence="4 5">Belongs to the eIF-3 subunit E family.</text>
</comment>
<dbReference type="Pfam" id="PF01399">
    <property type="entry name" value="PCI"/>
    <property type="match status" value="1"/>
</dbReference>
<keyword evidence="3 4" id="KW-0648">Protein biosynthesis</keyword>
<dbReference type="OrthoDB" id="417252at2759"/>
<keyword evidence="2 4" id="KW-0396">Initiation factor</keyword>
<evidence type="ECO:0000256" key="1">
    <source>
        <dbReference type="ARBA" id="ARBA00022490"/>
    </source>
</evidence>
<dbReference type="SMART" id="SM00088">
    <property type="entry name" value="PINT"/>
    <property type="match status" value="1"/>
</dbReference>
<feature type="domain" description="PCI" evidence="6">
    <location>
        <begin position="234"/>
        <end position="419"/>
    </location>
</feature>
<dbReference type="GO" id="GO:0016282">
    <property type="term" value="C:eukaryotic 43S preinitiation complex"/>
    <property type="evidence" value="ECO:0007669"/>
    <property type="project" value="UniProtKB-UniRule"/>
</dbReference>
<sequence>MALSNGTGAQSDPPGEYEFLDKIIRHMDRHLIFPLLEHETNREDISDERLKDLTIAKYRLLYNTNMTDYVADLWKEVNDSDEVPTEFSKKREEVLERLRIFEEESSKITDLLADDAVVSQLRSDKVANLKFLEENHGVTIEMVNILYDFGKFRYACGDYERASDLLYQFRVLSTDNEKVSRATWGKLVCEILNTNWEAAMEEIQKLKDSIETRLFNNPRAQLTARESLVHYALFPFFNYEPARETLTELYFSPPYISSIQTVCPWILRYLAAAVITNRSRNKNLGSSSGAYQKQLKDLVRVVKQEVYEYNDPVTEFVKALYVDFDFEEAQRKLGEAEEVLRNDFFLGSSTDVFVESARHLISESYCKIHQRIDIKDLSKRLGLSEEDGEKWIVNLIRDTRVDAKLDYKAGTVVMNHPPQSVYQQRFIVLFHGVNSERFRPIARERRLDLGEYWLKRKARSEKRNF</sequence>
<evidence type="ECO:0000313" key="8">
    <source>
        <dbReference type="Proteomes" id="UP000606974"/>
    </source>
</evidence>
<comment type="caution">
    <text evidence="7">The sequence shown here is derived from an EMBL/GenBank/DDBJ whole genome shotgun (WGS) entry which is preliminary data.</text>
</comment>
<evidence type="ECO:0000256" key="5">
    <source>
        <dbReference type="PIRNR" id="PIRNR016255"/>
    </source>
</evidence>
<dbReference type="GO" id="GO:0033290">
    <property type="term" value="C:eukaryotic 48S preinitiation complex"/>
    <property type="evidence" value="ECO:0007669"/>
    <property type="project" value="UniProtKB-UniRule"/>
</dbReference>
<dbReference type="InterPro" id="IPR000717">
    <property type="entry name" value="PCI_dom"/>
</dbReference>
<organism evidence="7 8">
    <name type="scientific">Endocarpon pusillum</name>
    <dbReference type="NCBI Taxonomy" id="364733"/>
    <lineage>
        <taxon>Eukaryota</taxon>
        <taxon>Fungi</taxon>
        <taxon>Dikarya</taxon>
        <taxon>Ascomycota</taxon>
        <taxon>Pezizomycotina</taxon>
        <taxon>Eurotiomycetes</taxon>
        <taxon>Chaetothyriomycetidae</taxon>
        <taxon>Verrucariales</taxon>
        <taxon>Verrucariaceae</taxon>
        <taxon>Endocarpon</taxon>
    </lineage>
</organism>
<evidence type="ECO:0000256" key="4">
    <source>
        <dbReference type="HAMAP-Rule" id="MF_03004"/>
    </source>
</evidence>
<evidence type="ECO:0000256" key="3">
    <source>
        <dbReference type="ARBA" id="ARBA00022917"/>
    </source>
</evidence>
<keyword evidence="8" id="KW-1185">Reference proteome</keyword>
<dbReference type="SUPFAM" id="SSF46785">
    <property type="entry name" value="Winged helix' DNA-binding domain"/>
    <property type="match status" value="1"/>
</dbReference>
<accession>A0A8H7ACR3</accession>
<evidence type="ECO:0000313" key="7">
    <source>
        <dbReference type="EMBL" id="KAF7506468.1"/>
    </source>
</evidence>
<dbReference type="Pfam" id="PF09440">
    <property type="entry name" value="eIF3_N"/>
    <property type="match status" value="1"/>
</dbReference>
<dbReference type="Proteomes" id="UP000606974">
    <property type="component" value="Unassembled WGS sequence"/>
</dbReference>
<dbReference type="SMART" id="SM01186">
    <property type="entry name" value="eIF3_N"/>
    <property type="match status" value="1"/>
</dbReference>
<protein>
    <recommendedName>
        <fullName evidence="4 5">Eukaryotic translation initiation factor 3 subunit E</fullName>
        <shortName evidence="4">eIF3e</shortName>
    </recommendedName>
</protein>
<dbReference type="GO" id="GO:0071540">
    <property type="term" value="C:eukaryotic translation initiation factor 3 complex, eIF3e"/>
    <property type="evidence" value="ECO:0007669"/>
    <property type="project" value="UniProtKB-UniRule"/>
</dbReference>
<evidence type="ECO:0000256" key="2">
    <source>
        <dbReference type="ARBA" id="ARBA00022540"/>
    </source>
</evidence>
<gene>
    <name evidence="4 7" type="primary">INT6</name>
    <name evidence="7" type="ORF">GJ744_011718</name>
</gene>
<dbReference type="InterPro" id="IPR036390">
    <property type="entry name" value="WH_DNA-bd_sf"/>
</dbReference>
<dbReference type="GO" id="GO:0003743">
    <property type="term" value="F:translation initiation factor activity"/>
    <property type="evidence" value="ECO:0007669"/>
    <property type="project" value="UniProtKB-UniRule"/>
</dbReference>
<dbReference type="CDD" id="cd21378">
    <property type="entry name" value="eIF3E"/>
    <property type="match status" value="1"/>
</dbReference>
<dbReference type="EMBL" id="JAACFV010000086">
    <property type="protein sequence ID" value="KAF7506468.1"/>
    <property type="molecule type" value="Genomic_DNA"/>
</dbReference>
<comment type="subunit">
    <text evidence="4 5">Component of the eukaryotic translation initiation factor 3 (eIF-3) complex.</text>
</comment>
<dbReference type="InterPro" id="IPR019010">
    <property type="entry name" value="eIF3e_N"/>
</dbReference>
<name>A0A8H7ACR3_9EURO</name>
<dbReference type="AlphaFoldDB" id="A0A8H7ACR3"/>
<reference evidence="7" key="1">
    <citation type="submission" date="2020-02" db="EMBL/GenBank/DDBJ databases">
        <authorList>
            <person name="Palmer J.M."/>
        </authorList>
    </citation>
    <scope>NUCLEOTIDE SEQUENCE</scope>
    <source>
        <strain evidence="7">EPUS1.4</strain>
        <tissue evidence="7">Thallus</tissue>
    </source>
</reference>
<dbReference type="GO" id="GO:0001732">
    <property type="term" value="P:formation of cytoplasmic translation initiation complex"/>
    <property type="evidence" value="ECO:0007669"/>
    <property type="project" value="UniProtKB-UniRule"/>
</dbReference>
<proteinExistence type="inferred from homology"/>
<dbReference type="PIRSF" id="PIRSF016255">
    <property type="entry name" value="eIF3e_su6"/>
    <property type="match status" value="1"/>
</dbReference>